<dbReference type="AlphaFoldDB" id="A3F8U8"/>
<evidence type="ECO:0000259" key="20">
    <source>
        <dbReference type="Pfam" id="PF02931"/>
    </source>
</evidence>
<keyword evidence="14" id="KW-0868">Chloride</keyword>
<keyword evidence="3" id="KW-1003">Cell membrane</keyword>
<keyword evidence="6 19" id="KW-1133">Transmembrane helix</keyword>
<dbReference type="InterPro" id="IPR036719">
    <property type="entry name" value="Neuro-gated_channel_TM_sf"/>
</dbReference>
<keyword evidence="2" id="KW-0813">Transport</keyword>
<keyword evidence="8" id="KW-0406">Ion transport</keyword>
<evidence type="ECO:0000259" key="21">
    <source>
        <dbReference type="Pfam" id="PF02932"/>
    </source>
</evidence>
<evidence type="ECO:0000313" key="22">
    <source>
        <dbReference type="EMBL" id="ABN13868.1"/>
    </source>
</evidence>
<sequence>MLVFSASTSLSCSLVPVVRSQGDTSHFPNTTDTIDGLLKGYDIRLRPSSGGTHFEIGMEVILASFDSISEVVMDNTITMYLNQYWPDERLQFIFLESLDLIENRSATTMTLTTDFAEKIWVPDTFFANNKNSFLQDITEKYKRVRLYGNGSLVYGMRFTTTLACMMDLHYLPLDQQNCTVEIESYGYPMFDKVTYCLNNRGAVTPVEVVDLPQFHITDYTPINTREKLITRDYQRLSLIFTLQRNIGYFIFQTYLPSILIVMFSWVCFWINHEATSARVALGITTVLTMTTINNGVRSSLPRISYVKAIDIYLVMCFVFVLAALLEYAAVNYTYWGARAKRKAKRLRERSFRQKTDGEVMNNAYDAMELKEIRMSPVMGIRNNQTFTADVEAEGAEPPNLRMAPSIPRTYVSHGYLPSNLVRRRNSNSQPKKRRLFSNFKQKAKSIKVKIPRVQDVNTMDKYARLFFPLLFIIFNISYWSVYLSV</sequence>
<keyword evidence="9 19" id="KW-0472">Membrane</keyword>
<feature type="domain" description="Neurotransmitter-gated ion-channel transmembrane" evidence="21">
    <location>
        <begin position="253"/>
        <end position="479"/>
    </location>
</feature>
<dbReference type="Pfam" id="PF02932">
    <property type="entry name" value="Neur_chan_memb"/>
    <property type="match status" value="1"/>
</dbReference>
<feature type="transmembrane region" description="Helical" evidence="19">
    <location>
        <begin position="462"/>
        <end position="481"/>
    </location>
</feature>
<keyword evidence="4 19" id="KW-0812">Transmembrane</keyword>
<dbReference type="GO" id="GO:0005254">
    <property type="term" value="F:chloride channel activity"/>
    <property type="evidence" value="ECO:0007669"/>
    <property type="project" value="UniProtKB-KW"/>
</dbReference>
<accession>A3F8U8</accession>
<evidence type="ECO:0000256" key="7">
    <source>
        <dbReference type="ARBA" id="ARBA00023018"/>
    </source>
</evidence>
<evidence type="ECO:0000256" key="11">
    <source>
        <dbReference type="ARBA" id="ARBA00023170"/>
    </source>
</evidence>
<dbReference type="InterPro" id="IPR006029">
    <property type="entry name" value="Neurotrans-gated_channel_TM"/>
</dbReference>
<name>A3F8U8_HALAI</name>
<evidence type="ECO:0000256" key="16">
    <source>
        <dbReference type="ARBA" id="ARBA00023286"/>
    </source>
</evidence>
<evidence type="ECO:0000256" key="13">
    <source>
        <dbReference type="ARBA" id="ARBA00023180"/>
    </source>
</evidence>
<reference evidence="22" key="1">
    <citation type="journal article" date="2011" name="J. Exp. Mar. Biol. Ecol.">
        <title>Characterization of a GABAA receptor beta subunit in the abalone Haliotis asinina that is upregulated during larval development.</title>
        <authorList>
            <person name="Stewart P."/>
            <person name="Williams E.A."/>
            <person name="Stewart M.J."/>
            <person name="Soonklang N."/>
            <person name="Degnan S.M."/>
            <person name="Cummins S.F."/>
            <person name="Hanna P.J."/>
            <person name="Sobhon P."/>
        </authorList>
    </citation>
    <scope>NUCLEOTIDE SEQUENCE</scope>
</reference>
<dbReference type="GO" id="GO:0004890">
    <property type="term" value="F:GABA-A receptor activity"/>
    <property type="evidence" value="ECO:0007669"/>
    <property type="project" value="InterPro"/>
</dbReference>
<comment type="similarity">
    <text evidence="1">Belongs to the ligand-gated ion channel (TC 1.A.9) family. Gamma-aminobutyric acid receptor (TC 1.A.9.5) subfamily.</text>
</comment>
<evidence type="ECO:0000256" key="9">
    <source>
        <dbReference type="ARBA" id="ARBA00023136"/>
    </source>
</evidence>
<dbReference type="PRINTS" id="PR00253">
    <property type="entry name" value="GABAARECEPTR"/>
</dbReference>
<dbReference type="FunFam" id="1.20.58.390:FF:000040">
    <property type="entry name" value="Gamma-aminobutyric acid receptor subunit beta-like"/>
    <property type="match status" value="1"/>
</dbReference>
<evidence type="ECO:0000256" key="18">
    <source>
        <dbReference type="ARBA" id="ARBA00034104"/>
    </source>
</evidence>
<dbReference type="Gene3D" id="1.20.58.390">
    <property type="entry name" value="Neurotransmitter-gated ion-channel transmembrane domain"/>
    <property type="match status" value="1"/>
</dbReference>
<dbReference type="PANTHER" id="PTHR18945">
    <property type="entry name" value="NEUROTRANSMITTER GATED ION CHANNEL"/>
    <property type="match status" value="1"/>
</dbReference>
<evidence type="ECO:0000256" key="3">
    <source>
        <dbReference type="ARBA" id="ARBA00022475"/>
    </source>
</evidence>
<protein>
    <submittedName>
        <fullName evidence="22">GABA-A receptor</fullName>
    </submittedName>
</protein>
<evidence type="ECO:0000256" key="17">
    <source>
        <dbReference type="ARBA" id="ARBA00023303"/>
    </source>
</evidence>
<feature type="transmembrane region" description="Helical" evidence="19">
    <location>
        <begin position="311"/>
        <end position="335"/>
    </location>
</feature>
<dbReference type="PRINTS" id="PR00252">
    <property type="entry name" value="NRIONCHANNEL"/>
</dbReference>
<dbReference type="SUPFAM" id="SSF90112">
    <property type="entry name" value="Neurotransmitter-gated ion-channel transmembrane pore"/>
    <property type="match status" value="1"/>
</dbReference>
<dbReference type="InterPro" id="IPR038050">
    <property type="entry name" value="Neuro_actylchol_rec"/>
</dbReference>
<feature type="domain" description="Neurotransmitter-gated ion-channel ligand-binding" evidence="20">
    <location>
        <begin position="32"/>
        <end position="245"/>
    </location>
</feature>
<organism evidence="22">
    <name type="scientific">Haliotis asinina</name>
    <name type="common">Donkey's ear abalone</name>
    <name type="synonym">Ass's ear abalone</name>
    <dbReference type="NCBI Taxonomy" id="109174"/>
    <lineage>
        <taxon>Eukaryota</taxon>
        <taxon>Metazoa</taxon>
        <taxon>Spiralia</taxon>
        <taxon>Lophotrochozoa</taxon>
        <taxon>Mollusca</taxon>
        <taxon>Gastropoda</taxon>
        <taxon>Vetigastropoda</taxon>
        <taxon>Lepetellida</taxon>
        <taxon>Haliotoidea</taxon>
        <taxon>Haliotidae</taxon>
        <taxon>Haliotis</taxon>
    </lineage>
</organism>
<keyword evidence="5" id="KW-0732">Signal</keyword>
<dbReference type="SUPFAM" id="SSF63712">
    <property type="entry name" value="Nicotinic receptor ligand binding domain-like"/>
    <property type="match status" value="1"/>
</dbReference>
<evidence type="ECO:0000256" key="1">
    <source>
        <dbReference type="ARBA" id="ARBA00010180"/>
    </source>
</evidence>
<keyword evidence="7" id="KW-0770">Synapse</keyword>
<keyword evidence="17" id="KW-0407">Ion channel</keyword>
<dbReference type="InterPro" id="IPR006201">
    <property type="entry name" value="Neur_channel"/>
</dbReference>
<keyword evidence="13" id="KW-0325">Glycoprotein</keyword>
<feature type="transmembrane region" description="Helical" evidence="19">
    <location>
        <begin position="246"/>
        <end position="270"/>
    </location>
</feature>
<evidence type="ECO:0000256" key="5">
    <source>
        <dbReference type="ARBA" id="ARBA00022729"/>
    </source>
</evidence>
<keyword evidence="12" id="KW-0869">Chloride channel</keyword>
<dbReference type="NCBIfam" id="TIGR00860">
    <property type="entry name" value="LIC"/>
    <property type="match status" value="1"/>
</dbReference>
<evidence type="ECO:0000256" key="12">
    <source>
        <dbReference type="ARBA" id="ARBA00023173"/>
    </source>
</evidence>
<evidence type="ECO:0000256" key="4">
    <source>
        <dbReference type="ARBA" id="ARBA00022692"/>
    </source>
</evidence>
<dbReference type="InterPro" id="IPR006028">
    <property type="entry name" value="GABAA/Glycine_rcpt"/>
</dbReference>
<dbReference type="InterPro" id="IPR036734">
    <property type="entry name" value="Neur_chan_lig-bd_sf"/>
</dbReference>
<dbReference type="InterPro" id="IPR006202">
    <property type="entry name" value="Neur_chan_lig-bd"/>
</dbReference>
<dbReference type="Pfam" id="PF02931">
    <property type="entry name" value="Neur_chan_LBD"/>
    <property type="match status" value="1"/>
</dbReference>
<dbReference type="GO" id="GO:0045211">
    <property type="term" value="C:postsynaptic membrane"/>
    <property type="evidence" value="ECO:0007669"/>
    <property type="project" value="UniProtKB-SubCell"/>
</dbReference>
<dbReference type="GO" id="GO:0034707">
    <property type="term" value="C:chloride channel complex"/>
    <property type="evidence" value="ECO:0007669"/>
    <property type="project" value="UniProtKB-KW"/>
</dbReference>
<evidence type="ECO:0000256" key="15">
    <source>
        <dbReference type="ARBA" id="ARBA00023257"/>
    </source>
</evidence>
<evidence type="ECO:0000256" key="14">
    <source>
        <dbReference type="ARBA" id="ARBA00023214"/>
    </source>
</evidence>
<proteinExistence type="evidence at transcript level"/>
<dbReference type="InterPro" id="IPR002289">
    <property type="entry name" value="GABAAb_rcpt"/>
</dbReference>
<dbReference type="EMBL" id="EF222254">
    <property type="protein sequence ID" value="ABN13868.1"/>
    <property type="molecule type" value="mRNA"/>
</dbReference>
<comment type="subcellular location">
    <subcellularLocation>
        <location evidence="18">Postsynaptic cell membrane</location>
        <topology evidence="18">Multi-pass membrane protein</topology>
    </subcellularLocation>
</comment>
<evidence type="ECO:0000256" key="2">
    <source>
        <dbReference type="ARBA" id="ARBA00022448"/>
    </source>
</evidence>
<feature type="transmembrane region" description="Helical" evidence="19">
    <location>
        <begin position="277"/>
        <end position="296"/>
    </location>
</feature>
<evidence type="ECO:0000256" key="6">
    <source>
        <dbReference type="ARBA" id="ARBA00022989"/>
    </source>
</evidence>
<dbReference type="GO" id="GO:0005230">
    <property type="term" value="F:extracellular ligand-gated monoatomic ion channel activity"/>
    <property type="evidence" value="ECO:0007669"/>
    <property type="project" value="InterPro"/>
</dbReference>
<evidence type="ECO:0000256" key="19">
    <source>
        <dbReference type="SAM" id="Phobius"/>
    </source>
</evidence>
<keyword evidence="16" id="KW-1071">Ligand-gated ion channel</keyword>
<keyword evidence="11 22" id="KW-0675">Receptor</keyword>
<keyword evidence="10" id="KW-1015">Disulfide bond</keyword>
<evidence type="ECO:0000256" key="10">
    <source>
        <dbReference type="ARBA" id="ARBA00023157"/>
    </source>
</evidence>
<dbReference type="CDD" id="cd19049">
    <property type="entry name" value="LGIC_TM_anion"/>
    <property type="match status" value="1"/>
</dbReference>
<evidence type="ECO:0000256" key="8">
    <source>
        <dbReference type="ARBA" id="ARBA00023065"/>
    </source>
</evidence>
<dbReference type="PRINTS" id="PR01160">
    <property type="entry name" value="GABAARBETA"/>
</dbReference>
<dbReference type="Gene3D" id="2.70.170.10">
    <property type="entry name" value="Neurotransmitter-gated ion-channel ligand-binding domain"/>
    <property type="match status" value="1"/>
</dbReference>
<keyword evidence="15" id="KW-0628">Postsynaptic cell membrane</keyword>